<proteinExistence type="predicted"/>
<evidence type="ECO:0008006" key="3">
    <source>
        <dbReference type="Google" id="ProtNLM"/>
    </source>
</evidence>
<dbReference type="PANTHER" id="PTHR39218:SF1">
    <property type="entry name" value="OXIDOREDUCTASE 14 KDA SUBUNIT, PUTATIVE (AFU_ORTHOLOGUE AFUA_1G12110)-RELATED"/>
    <property type="match status" value="1"/>
</dbReference>
<dbReference type="AlphaFoldDB" id="C1G4U4"/>
<dbReference type="HOGENOM" id="CLU_164170_0_0_1"/>
<dbReference type="GeneID" id="22581529"/>
<dbReference type="OMA" id="IAVRFWQ"/>
<organism evidence="1 2">
    <name type="scientific">Paracoccidioides brasiliensis (strain Pb18)</name>
    <dbReference type="NCBI Taxonomy" id="502780"/>
    <lineage>
        <taxon>Eukaryota</taxon>
        <taxon>Fungi</taxon>
        <taxon>Dikarya</taxon>
        <taxon>Ascomycota</taxon>
        <taxon>Pezizomycotina</taxon>
        <taxon>Eurotiomycetes</taxon>
        <taxon>Eurotiomycetidae</taxon>
        <taxon>Onygenales</taxon>
        <taxon>Ajellomycetaceae</taxon>
        <taxon>Paracoccidioides</taxon>
    </lineage>
</organism>
<dbReference type="STRING" id="502780.C1G4U4"/>
<evidence type="ECO:0000313" key="2">
    <source>
        <dbReference type="Proteomes" id="UP000001628"/>
    </source>
</evidence>
<keyword evidence="2" id="KW-1185">Reference proteome</keyword>
<dbReference type="eggNOG" id="ENOG502SC0I">
    <property type="taxonomic scope" value="Eukaryota"/>
</dbReference>
<dbReference type="EMBL" id="KN275958">
    <property type="protein sequence ID" value="EEH45810.2"/>
    <property type="molecule type" value="Genomic_DNA"/>
</dbReference>
<name>C1G4U4_PARBD</name>
<dbReference type="InParanoid" id="C1G4U4"/>
<sequence>MSFVGIVIDLLKHANWALTGIAVRFWQLGIEMRPLFQKQTLWVYPLFATVGGSFGYWLEGVDKRQLAILAERKQSLLEKRQRRAEREAADESNGFATAS</sequence>
<dbReference type="OrthoDB" id="2141050at2759"/>
<dbReference type="RefSeq" id="XP_010757138.1">
    <property type="nucleotide sequence ID" value="XM_010758836.1"/>
</dbReference>
<evidence type="ECO:0000313" key="1">
    <source>
        <dbReference type="EMBL" id="EEH45810.2"/>
    </source>
</evidence>
<dbReference type="KEGG" id="pbn:PADG_01960"/>
<protein>
    <recommendedName>
        <fullName evidence="3">NADH-ubiquinone oxidoreductase 14 kDa subunit</fullName>
    </recommendedName>
</protein>
<dbReference type="VEuPathDB" id="FungiDB:PADG_01960"/>
<gene>
    <name evidence="1" type="ORF">PADG_01960</name>
</gene>
<dbReference type="PANTHER" id="PTHR39218">
    <property type="entry name" value="OXIDOREDUCTASE 14 KDA SUBUNIT, PUTATIVE (AFU_ORTHOLOGUE AFUA_1G12110)-RELATED"/>
    <property type="match status" value="1"/>
</dbReference>
<reference evidence="1 2" key="1">
    <citation type="journal article" date="2011" name="PLoS Genet.">
        <title>Comparative genomic analysis of human fungal pathogens causing paracoccidioidomycosis.</title>
        <authorList>
            <person name="Desjardins C.A."/>
            <person name="Champion M.D."/>
            <person name="Holder J.W."/>
            <person name="Muszewska A."/>
            <person name="Goldberg J."/>
            <person name="Bailao A.M."/>
            <person name="Brigido M.M."/>
            <person name="Ferreira M.E."/>
            <person name="Garcia A.M."/>
            <person name="Grynberg M."/>
            <person name="Gujja S."/>
            <person name="Heiman D.I."/>
            <person name="Henn M.R."/>
            <person name="Kodira C.D."/>
            <person name="Leon-Narvaez H."/>
            <person name="Longo L.V."/>
            <person name="Ma L.J."/>
            <person name="Malavazi I."/>
            <person name="Matsuo A.L."/>
            <person name="Morais F.V."/>
            <person name="Pereira M."/>
            <person name="Rodriguez-Brito S."/>
            <person name="Sakthikumar S."/>
            <person name="Salem-Izacc S.M."/>
            <person name="Sykes S.M."/>
            <person name="Teixeira M.M."/>
            <person name="Vallejo M.C."/>
            <person name="Walter M.E."/>
            <person name="Yandava C."/>
            <person name="Young S."/>
            <person name="Zeng Q."/>
            <person name="Zucker J."/>
            <person name="Felipe M.S."/>
            <person name="Goldman G.H."/>
            <person name="Haas B.J."/>
            <person name="McEwen J.G."/>
            <person name="Nino-Vega G."/>
            <person name="Puccia R."/>
            <person name="San-Blas G."/>
            <person name="Soares C.M."/>
            <person name="Birren B.W."/>
            <person name="Cuomo C.A."/>
        </authorList>
    </citation>
    <scope>NUCLEOTIDE SEQUENCE [LARGE SCALE GENOMIC DNA]</scope>
    <source>
        <strain evidence="1 2">Pb18</strain>
    </source>
</reference>
<accession>C1G4U4</accession>
<dbReference type="Proteomes" id="UP000001628">
    <property type="component" value="Unassembled WGS sequence"/>
</dbReference>